<comment type="caution">
    <text evidence="2">The sequence shown here is derived from an EMBL/GenBank/DDBJ whole genome shotgun (WGS) entry which is preliminary data.</text>
</comment>
<feature type="transmembrane region" description="Helical" evidence="1">
    <location>
        <begin position="15"/>
        <end position="38"/>
    </location>
</feature>
<keyword evidence="3" id="KW-1185">Reference proteome</keyword>
<keyword evidence="1" id="KW-0812">Transmembrane</keyword>
<organism evidence="2 3">
    <name type="scientific">Romeriopsis navalis LEGE 11480</name>
    <dbReference type="NCBI Taxonomy" id="2777977"/>
    <lineage>
        <taxon>Bacteria</taxon>
        <taxon>Bacillati</taxon>
        <taxon>Cyanobacteriota</taxon>
        <taxon>Cyanophyceae</taxon>
        <taxon>Leptolyngbyales</taxon>
        <taxon>Leptolyngbyaceae</taxon>
        <taxon>Romeriopsis</taxon>
        <taxon>Romeriopsis navalis</taxon>
    </lineage>
</organism>
<sequence length="138" mass="15718">MRIPRLDWLDVTEKLFVLGTLYFATGTLNAALVGALVIEIDTTNLNIAEVATGSTKAPIFLVIQFGIFALTLFFMGLRWRRFLAVMTRPWLIWAYVLLAIVSCMWTPVPVDSLKRVLFFLATTLFAFYFAGRFSVRQQ</sequence>
<keyword evidence="1" id="KW-1133">Transmembrane helix</keyword>
<dbReference type="RefSeq" id="WP_264325114.1">
    <property type="nucleotide sequence ID" value="NZ_JADEXQ010000033.1"/>
</dbReference>
<evidence type="ECO:0000256" key="1">
    <source>
        <dbReference type="SAM" id="Phobius"/>
    </source>
</evidence>
<feature type="transmembrane region" description="Helical" evidence="1">
    <location>
        <begin position="58"/>
        <end position="78"/>
    </location>
</feature>
<feature type="non-terminal residue" evidence="2">
    <location>
        <position position="138"/>
    </location>
</feature>
<protein>
    <submittedName>
        <fullName evidence="2">Uncharacterized protein</fullName>
    </submittedName>
</protein>
<dbReference type="Proteomes" id="UP000625316">
    <property type="component" value="Unassembled WGS sequence"/>
</dbReference>
<keyword evidence="1" id="KW-0472">Membrane</keyword>
<proteinExistence type="predicted"/>
<dbReference type="EMBL" id="JADEXQ010000033">
    <property type="protein sequence ID" value="MBE9030290.1"/>
    <property type="molecule type" value="Genomic_DNA"/>
</dbReference>
<reference evidence="2" key="1">
    <citation type="submission" date="2020-10" db="EMBL/GenBank/DDBJ databases">
        <authorList>
            <person name="Castelo-Branco R."/>
            <person name="Eusebio N."/>
            <person name="Adriana R."/>
            <person name="Vieira A."/>
            <person name="Brugerolle De Fraissinette N."/>
            <person name="Rezende De Castro R."/>
            <person name="Schneider M.P."/>
            <person name="Vasconcelos V."/>
            <person name="Leao P.N."/>
        </authorList>
    </citation>
    <scope>NUCLEOTIDE SEQUENCE</scope>
    <source>
        <strain evidence="2">LEGE 11480</strain>
    </source>
</reference>
<feature type="transmembrane region" description="Helical" evidence="1">
    <location>
        <begin position="90"/>
        <end position="110"/>
    </location>
</feature>
<dbReference type="AlphaFoldDB" id="A0A928Z4J5"/>
<gene>
    <name evidence="2" type="ORF">IQ266_11160</name>
</gene>
<name>A0A928Z4J5_9CYAN</name>
<evidence type="ECO:0000313" key="2">
    <source>
        <dbReference type="EMBL" id="MBE9030290.1"/>
    </source>
</evidence>
<evidence type="ECO:0000313" key="3">
    <source>
        <dbReference type="Proteomes" id="UP000625316"/>
    </source>
</evidence>
<accession>A0A928Z4J5</accession>
<feature type="transmembrane region" description="Helical" evidence="1">
    <location>
        <begin position="116"/>
        <end position="135"/>
    </location>
</feature>